<reference evidence="2" key="1">
    <citation type="submission" date="2022-11" db="UniProtKB">
        <authorList>
            <consortium name="WormBaseParasite"/>
        </authorList>
    </citation>
    <scope>IDENTIFICATION</scope>
</reference>
<name>A0A914S430_PAREQ</name>
<dbReference type="PANTHER" id="PTHR12839:SF7">
    <property type="entry name" value="REGULATOR OF NONSENSE TRANSCRIPTS 2"/>
    <property type="match status" value="1"/>
</dbReference>
<dbReference type="InterPro" id="IPR039762">
    <property type="entry name" value="Nmd2/UPF2"/>
</dbReference>
<dbReference type="GO" id="GO:0035145">
    <property type="term" value="C:exon-exon junction complex"/>
    <property type="evidence" value="ECO:0007669"/>
    <property type="project" value="TreeGrafter"/>
</dbReference>
<keyword evidence="1" id="KW-1185">Reference proteome</keyword>
<dbReference type="GO" id="GO:0005737">
    <property type="term" value="C:cytoplasm"/>
    <property type="evidence" value="ECO:0007669"/>
    <property type="project" value="TreeGrafter"/>
</dbReference>
<dbReference type="AlphaFoldDB" id="A0A914S430"/>
<accession>A0A914S430</accession>
<dbReference type="Gene3D" id="1.25.40.180">
    <property type="match status" value="1"/>
</dbReference>
<proteinExistence type="predicted"/>
<evidence type="ECO:0000313" key="2">
    <source>
        <dbReference type="WBParaSite" id="PEQ_0000902601-mRNA-1"/>
    </source>
</evidence>
<sequence length="168" mass="18836">MASADHTLAGRGAFIDSISFTLSTNLRTLIGCDQFTTFGVIPKAEALSCLRMVLFDFRGHNVDMCCAMVDSMGPFLYRSTDSHGKVKILLEVMLKKRDRINDPRQQYALCCLSSPSLPKFGNIPYLASVIAILSSYHDWIGMSVVLRFVVSYFLFGLDLCTRYINELK</sequence>
<evidence type="ECO:0000313" key="1">
    <source>
        <dbReference type="Proteomes" id="UP000887564"/>
    </source>
</evidence>
<protein>
    <submittedName>
        <fullName evidence="2">Uncharacterized protein</fullName>
    </submittedName>
</protein>
<organism evidence="1 2">
    <name type="scientific">Parascaris equorum</name>
    <name type="common">Equine roundworm</name>
    <dbReference type="NCBI Taxonomy" id="6256"/>
    <lineage>
        <taxon>Eukaryota</taxon>
        <taxon>Metazoa</taxon>
        <taxon>Ecdysozoa</taxon>
        <taxon>Nematoda</taxon>
        <taxon>Chromadorea</taxon>
        <taxon>Rhabditida</taxon>
        <taxon>Spirurina</taxon>
        <taxon>Ascaridomorpha</taxon>
        <taxon>Ascaridoidea</taxon>
        <taxon>Ascarididae</taxon>
        <taxon>Parascaris</taxon>
    </lineage>
</organism>
<dbReference type="Proteomes" id="UP000887564">
    <property type="component" value="Unplaced"/>
</dbReference>
<dbReference type="InterPro" id="IPR016024">
    <property type="entry name" value="ARM-type_fold"/>
</dbReference>
<dbReference type="GO" id="GO:0000184">
    <property type="term" value="P:nuclear-transcribed mRNA catabolic process, nonsense-mediated decay"/>
    <property type="evidence" value="ECO:0007669"/>
    <property type="project" value="InterPro"/>
</dbReference>
<dbReference type="SUPFAM" id="SSF48371">
    <property type="entry name" value="ARM repeat"/>
    <property type="match status" value="1"/>
</dbReference>
<dbReference type="WBParaSite" id="PEQ_0000902601-mRNA-1">
    <property type="protein sequence ID" value="PEQ_0000902601-mRNA-1"/>
    <property type="gene ID" value="PEQ_0000902601"/>
</dbReference>
<dbReference type="PANTHER" id="PTHR12839">
    <property type="entry name" value="NONSENSE-MEDIATED MRNA DECAY PROTEIN 2 UP-FRAMESHIFT SUPPRESSOR 2"/>
    <property type="match status" value="1"/>
</dbReference>